<accession>A0A392SSR1</accession>
<feature type="compositionally biased region" description="Acidic residues" evidence="1">
    <location>
        <begin position="18"/>
        <end position="46"/>
    </location>
</feature>
<keyword evidence="3" id="KW-1185">Reference proteome</keyword>
<reference evidence="2 3" key="1">
    <citation type="journal article" date="2018" name="Front. Plant Sci.">
        <title>Red Clover (Trifolium pratense) and Zigzag Clover (T. medium) - A Picture of Genomic Similarities and Differences.</title>
        <authorList>
            <person name="Dluhosova J."/>
            <person name="Istvanek J."/>
            <person name="Nedelnik J."/>
            <person name="Repkova J."/>
        </authorList>
    </citation>
    <scope>NUCLEOTIDE SEQUENCE [LARGE SCALE GENOMIC DNA]</scope>
    <source>
        <strain evidence="3">cv. 10/8</strain>
        <tissue evidence="2">Leaf</tissue>
    </source>
</reference>
<dbReference type="EMBL" id="LXQA010429078">
    <property type="protein sequence ID" value="MCI51254.1"/>
    <property type="molecule type" value="Genomic_DNA"/>
</dbReference>
<feature type="non-terminal residue" evidence="2">
    <location>
        <position position="1"/>
    </location>
</feature>
<name>A0A392SSR1_9FABA</name>
<evidence type="ECO:0000313" key="3">
    <source>
        <dbReference type="Proteomes" id="UP000265520"/>
    </source>
</evidence>
<feature type="compositionally biased region" description="Basic and acidic residues" evidence="1">
    <location>
        <begin position="8"/>
        <end position="17"/>
    </location>
</feature>
<feature type="region of interest" description="Disordered" evidence="1">
    <location>
        <begin position="1"/>
        <end position="46"/>
    </location>
</feature>
<dbReference type="AlphaFoldDB" id="A0A392SSR1"/>
<comment type="caution">
    <text evidence="2">The sequence shown here is derived from an EMBL/GenBank/DDBJ whole genome shotgun (WGS) entry which is preliminary data.</text>
</comment>
<evidence type="ECO:0000313" key="2">
    <source>
        <dbReference type="EMBL" id="MCI51254.1"/>
    </source>
</evidence>
<organism evidence="2 3">
    <name type="scientific">Trifolium medium</name>
    <dbReference type="NCBI Taxonomy" id="97028"/>
    <lineage>
        <taxon>Eukaryota</taxon>
        <taxon>Viridiplantae</taxon>
        <taxon>Streptophyta</taxon>
        <taxon>Embryophyta</taxon>
        <taxon>Tracheophyta</taxon>
        <taxon>Spermatophyta</taxon>
        <taxon>Magnoliopsida</taxon>
        <taxon>eudicotyledons</taxon>
        <taxon>Gunneridae</taxon>
        <taxon>Pentapetalae</taxon>
        <taxon>rosids</taxon>
        <taxon>fabids</taxon>
        <taxon>Fabales</taxon>
        <taxon>Fabaceae</taxon>
        <taxon>Papilionoideae</taxon>
        <taxon>50 kb inversion clade</taxon>
        <taxon>NPAAA clade</taxon>
        <taxon>Hologalegina</taxon>
        <taxon>IRL clade</taxon>
        <taxon>Trifolieae</taxon>
        <taxon>Trifolium</taxon>
    </lineage>
</organism>
<dbReference type="Proteomes" id="UP000265520">
    <property type="component" value="Unassembled WGS sequence"/>
</dbReference>
<evidence type="ECO:0000256" key="1">
    <source>
        <dbReference type="SAM" id="MobiDB-lite"/>
    </source>
</evidence>
<protein>
    <submittedName>
        <fullName evidence="2">Uncharacterized protein</fullName>
    </submittedName>
</protein>
<sequence length="46" mass="5541">VLSMQEEPVDKTKHWGDLEEEEEEEEDDDEEEEEVEMEEDELEDGQ</sequence>
<proteinExistence type="predicted"/>